<sequence length="153" mass="17987">MTLERKKNNTGTKLLVALVALLIIGGIIWWVTSCITEHHLQDDPMLIKLKKILQPLHPEIKNLKLYKGKKSYTINKDKIYLCLKDENDDYYPTNHLIYVMIHEFAHYINKDDIGHTEKFHRIFEDLLEKAHDMGIYNASIPPVENYCMHNPDE</sequence>
<keyword evidence="1" id="KW-0812">Transmembrane</keyword>
<keyword evidence="1" id="KW-1133">Transmembrane helix</keyword>
<dbReference type="AlphaFoldDB" id="A0A6C0JTQ5"/>
<accession>A0A6C0JTQ5</accession>
<feature type="transmembrane region" description="Helical" evidence="1">
    <location>
        <begin position="12"/>
        <end position="31"/>
    </location>
</feature>
<name>A0A6C0JTQ5_9ZZZZ</name>
<reference evidence="2" key="1">
    <citation type="journal article" date="2020" name="Nature">
        <title>Giant virus diversity and host interactions through global metagenomics.</title>
        <authorList>
            <person name="Schulz F."/>
            <person name="Roux S."/>
            <person name="Paez-Espino D."/>
            <person name="Jungbluth S."/>
            <person name="Walsh D.A."/>
            <person name="Denef V.J."/>
            <person name="McMahon K.D."/>
            <person name="Konstantinidis K.T."/>
            <person name="Eloe-Fadrosh E.A."/>
            <person name="Kyrpides N.C."/>
            <person name="Woyke T."/>
        </authorList>
    </citation>
    <scope>NUCLEOTIDE SEQUENCE</scope>
    <source>
        <strain evidence="2">GVMAG-S-1038524-41</strain>
    </source>
</reference>
<dbReference type="EMBL" id="MN740672">
    <property type="protein sequence ID" value="QHU07064.1"/>
    <property type="molecule type" value="Genomic_DNA"/>
</dbReference>
<evidence type="ECO:0008006" key="3">
    <source>
        <dbReference type="Google" id="ProtNLM"/>
    </source>
</evidence>
<organism evidence="2">
    <name type="scientific">viral metagenome</name>
    <dbReference type="NCBI Taxonomy" id="1070528"/>
    <lineage>
        <taxon>unclassified sequences</taxon>
        <taxon>metagenomes</taxon>
        <taxon>organismal metagenomes</taxon>
    </lineage>
</organism>
<proteinExistence type="predicted"/>
<keyword evidence="1" id="KW-0472">Membrane</keyword>
<evidence type="ECO:0000313" key="2">
    <source>
        <dbReference type="EMBL" id="QHU07064.1"/>
    </source>
</evidence>
<protein>
    <recommendedName>
        <fullName evidence="3">WLM domain-containing protein</fullName>
    </recommendedName>
</protein>
<evidence type="ECO:0000256" key="1">
    <source>
        <dbReference type="SAM" id="Phobius"/>
    </source>
</evidence>
<dbReference type="PROSITE" id="PS51257">
    <property type="entry name" value="PROKAR_LIPOPROTEIN"/>
    <property type="match status" value="1"/>
</dbReference>